<dbReference type="PRINTS" id="PR00755">
    <property type="entry name" value="AFLATOXINBRP"/>
</dbReference>
<feature type="domain" description="Zn(2)-C6 fungal-type" evidence="7">
    <location>
        <begin position="29"/>
        <end position="59"/>
    </location>
</feature>
<keyword evidence="2" id="KW-0862">Zinc</keyword>
<dbReference type="InterPro" id="IPR036864">
    <property type="entry name" value="Zn2-C6_fun-type_DNA-bd_sf"/>
</dbReference>
<keyword evidence="4" id="KW-0804">Transcription</keyword>
<dbReference type="PROSITE" id="PS50048">
    <property type="entry name" value="ZN2_CY6_FUNGAL_2"/>
    <property type="match status" value="1"/>
</dbReference>
<evidence type="ECO:0000256" key="2">
    <source>
        <dbReference type="ARBA" id="ARBA00022833"/>
    </source>
</evidence>
<feature type="region of interest" description="Disordered" evidence="6">
    <location>
        <begin position="1"/>
        <end position="23"/>
    </location>
</feature>
<protein>
    <recommendedName>
        <fullName evidence="7">Zn(2)-C6 fungal-type domain-containing protein</fullName>
    </recommendedName>
</protein>
<dbReference type="STRING" id="1890683.A0A427YFZ8"/>
<dbReference type="SMART" id="SM00066">
    <property type="entry name" value="GAL4"/>
    <property type="match status" value="1"/>
</dbReference>
<comment type="caution">
    <text evidence="8">The sequence shown here is derived from an EMBL/GenBank/DDBJ whole genome shotgun (WGS) entry which is preliminary data.</text>
</comment>
<keyword evidence="1" id="KW-0479">Metal-binding</keyword>
<evidence type="ECO:0000313" key="8">
    <source>
        <dbReference type="EMBL" id="RSH90026.1"/>
    </source>
</evidence>
<dbReference type="Proteomes" id="UP000279259">
    <property type="component" value="Unassembled WGS sequence"/>
</dbReference>
<dbReference type="SUPFAM" id="SSF57701">
    <property type="entry name" value="Zn2/Cys6 DNA-binding domain"/>
    <property type="match status" value="1"/>
</dbReference>
<dbReference type="Pfam" id="PF00172">
    <property type="entry name" value="Zn_clus"/>
    <property type="match status" value="1"/>
</dbReference>
<reference evidence="8 9" key="1">
    <citation type="submission" date="2018-11" db="EMBL/GenBank/DDBJ databases">
        <title>Genome sequence of Saitozyma podzolica DSM 27192.</title>
        <authorList>
            <person name="Aliyu H."/>
            <person name="Gorte O."/>
            <person name="Ochsenreither K."/>
        </authorList>
    </citation>
    <scope>NUCLEOTIDE SEQUENCE [LARGE SCALE GENOMIC DNA]</scope>
    <source>
        <strain evidence="8 9">DSM 27192</strain>
    </source>
</reference>
<dbReference type="AlphaFoldDB" id="A0A427YFZ8"/>
<evidence type="ECO:0000256" key="3">
    <source>
        <dbReference type="ARBA" id="ARBA00023015"/>
    </source>
</evidence>
<dbReference type="InterPro" id="IPR001138">
    <property type="entry name" value="Zn2Cys6_DnaBD"/>
</dbReference>
<evidence type="ECO:0000256" key="1">
    <source>
        <dbReference type="ARBA" id="ARBA00022723"/>
    </source>
</evidence>
<evidence type="ECO:0000256" key="5">
    <source>
        <dbReference type="ARBA" id="ARBA00023242"/>
    </source>
</evidence>
<dbReference type="GO" id="GO:0008270">
    <property type="term" value="F:zinc ion binding"/>
    <property type="evidence" value="ECO:0007669"/>
    <property type="project" value="InterPro"/>
</dbReference>
<dbReference type="GO" id="GO:0000981">
    <property type="term" value="F:DNA-binding transcription factor activity, RNA polymerase II-specific"/>
    <property type="evidence" value="ECO:0007669"/>
    <property type="project" value="InterPro"/>
</dbReference>
<gene>
    <name evidence="8" type="ORF">EHS25_001359</name>
</gene>
<feature type="region of interest" description="Disordered" evidence="6">
    <location>
        <begin position="376"/>
        <end position="406"/>
    </location>
</feature>
<feature type="region of interest" description="Disordered" evidence="6">
    <location>
        <begin position="71"/>
        <end position="99"/>
    </location>
</feature>
<keyword evidence="3" id="KW-0805">Transcription regulation</keyword>
<dbReference type="OrthoDB" id="2441642at2759"/>
<dbReference type="EMBL" id="RSCD01000011">
    <property type="protein sequence ID" value="RSH90026.1"/>
    <property type="molecule type" value="Genomic_DNA"/>
</dbReference>
<dbReference type="CDD" id="cd00067">
    <property type="entry name" value="GAL4"/>
    <property type="match status" value="1"/>
</dbReference>
<dbReference type="PROSITE" id="PS00463">
    <property type="entry name" value="ZN2_CY6_FUNGAL_1"/>
    <property type="match status" value="1"/>
</dbReference>
<organism evidence="8 9">
    <name type="scientific">Saitozyma podzolica</name>
    <dbReference type="NCBI Taxonomy" id="1890683"/>
    <lineage>
        <taxon>Eukaryota</taxon>
        <taxon>Fungi</taxon>
        <taxon>Dikarya</taxon>
        <taxon>Basidiomycota</taxon>
        <taxon>Agaricomycotina</taxon>
        <taxon>Tremellomycetes</taxon>
        <taxon>Tremellales</taxon>
        <taxon>Trimorphomycetaceae</taxon>
        <taxon>Saitozyma</taxon>
    </lineage>
</organism>
<evidence type="ECO:0000256" key="4">
    <source>
        <dbReference type="ARBA" id="ARBA00023163"/>
    </source>
</evidence>
<keyword evidence="9" id="KW-1185">Reference proteome</keyword>
<sequence length="464" mass="51176">MDKPYDTTPNRLLSLPRSRTRTESLRKKACAACARSKAKCDHSRPTCSRCGLRSIECQYGVAPSQRAFPALDTGSIETGHPSSGRDDGPGPHLEFSSSPDLIPARAREPVNAQHFPSPESSSTPNVHHGVSLQDELLPLPTPGRISFRWLATMLPPPLPKAKHFSPLAIHVCKSFLRTLPLRLVSRDPPPFIHSTQLSPSPCEPLANAITITRMWYERVGGSEELVSRTMASEMESIVRKRESYDAASSLAAFQSYLILAILSYLHISNDTIKLDTLLNLQSLSDRAISTSGLICRPPTPGSDRAVSHTAYIHAEALRRSIFLACVFDDVYNTEMGLPIFVAEDLGRLPAPGPRGLWGATSEEWPDMWDQHARRWDTTTTAGATRSKPRSRPRSGSRTDLNDDVDVDVDGGTLEPGLLLHELWSGESSPAWQARFDRWLSEADEYGMWIFTVCELAGNGRASQS</sequence>
<name>A0A427YFZ8_9TREE</name>
<evidence type="ECO:0000259" key="7">
    <source>
        <dbReference type="PROSITE" id="PS50048"/>
    </source>
</evidence>
<proteinExistence type="predicted"/>
<accession>A0A427YFZ8</accession>
<dbReference type="PANTHER" id="PTHR47660">
    <property type="entry name" value="TRANSCRIPTION FACTOR WITH C2H2 AND ZN(2)-CYS(6) DNA BINDING DOMAIN (EUROFUNG)-RELATED-RELATED"/>
    <property type="match status" value="1"/>
</dbReference>
<evidence type="ECO:0000313" key="9">
    <source>
        <dbReference type="Proteomes" id="UP000279259"/>
    </source>
</evidence>
<evidence type="ECO:0000256" key="6">
    <source>
        <dbReference type="SAM" id="MobiDB-lite"/>
    </source>
</evidence>
<dbReference type="PANTHER" id="PTHR47660:SF3">
    <property type="entry name" value="FINGER DOMAIN PROTEIN, PUTATIVE (AFU_ORTHOLOGUE AFUA_4G03310)-RELATED"/>
    <property type="match status" value="1"/>
</dbReference>
<feature type="compositionally biased region" description="Low complexity" evidence="6">
    <location>
        <begin position="8"/>
        <end position="17"/>
    </location>
</feature>
<dbReference type="Gene3D" id="4.10.240.10">
    <property type="entry name" value="Zn(2)-C6 fungal-type DNA-binding domain"/>
    <property type="match status" value="1"/>
</dbReference>
<keyword evidence="5" id="KW-0539">Nucleus</keyword>